<comment type="caution">
    <text evidence="2">The sequence shown here is derived from an EMBL/GenBank/DDBJ whole genome shotgun (WGS) entry which is preliminary data.</text>
</comment>
<dbReference type="AlphaFoldDB" id="A0A819NHC7"/>
<organism evidence="2 3">
    <name type="scientific">Rotaria sordida</name>
    <dbReference type="NCBI Taxonomy" id="392033"/>
    <lineage>
        <taxon>Eukaryota</taxon>
        <taxon>Metazoa</taxon>
        <taxon>Spiralia</taxon>
        <taxon>Gnathifera</taxon>
        <taxon>Rotifera</taxon>
        <taxon>Eurotatoria</taxon>
        <taxon>Bdelloidea</taxon>
        <taxon>Philodinida</taxon>
        <taxon>Philodinidae</taxon>
        <taxon>Rotaria</taxon>
    </lineage>
</organism>
<gene>
    <name evidence="2" type="ORF">OTI717_LOCUS28612</name>
</gene>
<sequence length="207" mass="23764">MKDNTHRMDEKLDRINDKIDQTALDTELHHETLIKLTPTLISIVGDFIWPATNYNVAGLREKQPQLQKIFNDWEVLLSHLKSDYTARRKRNTSPPPRLAPSHQSSKASNNTPNNESDQFLPKLASYGIHLEYLISIFSTNMEQIKVEVQQFVCWNACKGLLLHSSLNGTNNSRTHVKSCPKKEKSSFAYQKTVRDFYSSLKPSPIPR</sequence>
<accession>A0A819NHC7</accession>
<feature type="region of interest" description="Disordered" evidence="1">
    <location>
        <begin position="86"/>
        <end position="116"/>
    </location>
</feature>
<protein>
    <submittedName>
        <fullName evidence="2">Uncharacterized protein</fullName>
    </submittedName>
</protein>
<name>A0A819NHC7_9BILA</name>
<evidence type="ECO:0000256" key="1">
    <source>
        <dbReference type="SAM" id="MobiDB-lite"/>
    </source>
</evidence>
<feature type="compositionally biased region" description="Polar residues" evidence="1">
    <location>
        <begin position="101"/>
        <end position="116"/>
    </location>
</feature>
<dbReference type="EMBL" id="CAJOAX010006860">
    <property type="protein sequence ID" value="CAF3993536.1"/>
    <property type="molecule type" value="Genomic_DNA"/>
</dbReference>
<reference evidence="2" key="1">
    <citation type="submission" date="2021-02" db="EMBL/GenBank/DDBJ databases">
        <authorList>
            <person name="Nowell W R."/>
        </authorList>
    </citation>
    <scope>NUCLEOTIDE SEQUENCE</scope>
</reference>
<dbReference type="Proteomes" id="UP000663823">
    <property type="component" value="Unassembled WGS sequence"/>
</dbReference>
<evidence type="ECO:0000313" key="2">
    <source>
        <dbReference type="EMBL" id="CAF3993536.1"/>
    </source>
</evidence>
<evidence type="ECO:0000313" key="3">
    <source>
        <dbReference type="Proteomes" id="UP000663823"/>
    </source>
</evidence>
<proteinExistence type="predicted"/>